<evidence type="ECO:0000313" key="1">
    <source>
        <dbReference type="EMBL" id="MED4401205.1"/>
    </source>
</evidence>
<organism evidence="1 2">
    <name type="scientific">Metabacillus fastidiosus</name>
    <dbReference type="NCBI Taxonomy" id="1458"/>
    <lineage>
        <taxon>Bacteria</taxon>
        <taxon>Bacillati</taxon>
        <taxon>Bacillota</taxon>
        <taxon>Bacilli</taxon>
        <taxon>Bacillales</taxon>
        <taxon>Bacillaceae</taxon>
        <taxon>Metabacillus</taxon>
    </lineage>
</organism>
<comment type="caution">
    <text evidence="1">The sequence shown here is derived from an EMBL/GenBank/DDBJ whole genome shotgun (WGS) entry which is preliminary data.</text>
</comment>
<dbReference type="Pfam" id="PF12787">
    <property type="entry name" value="EcsC"/>
    <property type="match status" value="1"/>
</dbReference>
<dbReference type="RefSeq" id="WP_328015070.1">
    <property type="nucleotide sequence ID" value="NZ_JARTFS010000005.1"/>
</dbReference>
<dbReference type="InterPro" id="IPR024787">
    <property type="entry name" value="EcsC"/>
</dbReference>
<name>A0ABU6NVQ2_9BACI</name>
<gene>
    <name evidence="1" type="ORF">P9271_07635</name>
</gene>
<dbReference type="PANTHER" id="PTHR41260:SF1">
    <property type="entry name" value="PROTEIN ECSC"/>
    <property type="match status" value="1"/>
</dbReference>
<accession>A0ABU6NVQ2</accession>
<reference evidence="1 2" key="1">
    <citation type="submission" date="2023-03" db="EMBL/GenBank/DDBJ databases">
        <title>Bacillus Genome Sequencing.</title>
        <authorList>
            <person name="Dunlap C."/>
        </authorList>
    </citation>
    <scope>NUCLEOTIDE SEQUENCE [LARGE SCALE GENOMIC DNA]</scope>
    <source>
        <strain evidence="1 2">NRS-1717</strain>
    </source>
</reference>
<dbReference type="PANTHER" id="PTHR41260">
    <property type="entry name" value="PROTEIN ECSC"/>
    <property type="match status" value="1"/>
</dbReference>
<keyword evidence="2" id="KW-1185">Reference proteome</keyword>
<proteinExistence type="predicted"/>
<dbReference type="Proteomes" id="UP001342826">
    <property type="component" value="Unassembled WGS sequence"/>
</dbReference>
<evidence type="ECO:0000313" key="2">
    <source>
        <dbReference type="Proteomes" id="UP001342826"/>
    </source>
</evidence>
<protein>
    <submittedName>
        <fullName evidence="1">EcsC family protein</fullName>
    </submittedName>
</protein>
<sequence>MHKREDDILEEIRNWEQILAEDNRSDFSRTVDKWSDLMISEMPETLRERFFAKYDSYLLHLHSFIQSSQTHQDTKRPILLYAKTLNPNINHIHDLQTLTIDQLHYIADIQTSKHRLYSFFQGGLTSLGGLSLASLDIPSQVVINLRAVQMIAMCYGFETNNPFEMMTSLKVYYASLLPNHLKYEQWLLLKDDLNMHKGDTPYFYDGVESVADNSVIEFLVKQIIKLSFIMFFKRKLTKGIPVLGAAIGAGYNYQMTKKVTEFAHNYYRYRLLMNSRGERNE</sequence>
<dbReference type="EMBL" id="JARTFS010000005">
    <property type="protein sequence ID" value="MED4401205.1"/>
    <property type="molecule type" value="Genomic_DNA"/>
</dbReference>